<dbReference type="Proteomes" id="UP000182740">
    <property type="component" value="Unassembled WGS sequence"/>
</dbReference>
<feature type="transmembrane region" description="Helical" evidence="1">
    <location>
        <begin position="215"/>
        <end position="235"/>
    </location>
</feature>
<proteinExistence type="predicted"/>
<feature type="transmembrane region" description="Helical" evidence="1">
    <location>
        <begin position="102"/>
        <end position="120"/>
    </location>
</feature>
<feature type="transmembrane region" description="Helical" evidence="1">
    <location>
        <begin position="6"/>
        <end position="25"/>
    </location>
</feature>
<dbReference type="AlphaFoldDB" id="A0A1K1S1Y4"/>
<feature type="transmembrane region" description="Helical" evidence="1">
    <location>
        <begin position="126"/>
        <end position="147"/>
    </location>
</feature>
<keyword evidence="1" id="KW-0812">Transmembrane</keyword>
<feature type="transmembrane region" description="Helical" evidence="1">
    <location>
        <begin position="71"/>
        <end position="95"/>
    </location>
</feature>
<dbReference type="OrthoDB" id="3357727at2"/>
<dbReference type="PANTHER" id="PTHR40761">
    <property type="entry name" value="CONSERVED INTEGRAL MEMBRANE ALANINE VALINE AND LEUCINE RICH PROTEIN-RELATED"/>
    <property type="match status" value="1"/>
</dbReference>
<evidence type="ECO:0000313" key="2">
    <source>
        <dbReference type="EMBL" id="SFW78162.1"/>
    </source>
</evidence>
<feature type="transmembrane region" description="Helical" evidence="1">
    <location>
        <begin position="247"/>
        <end position="264"/>
    </location>
</feature>
<dbReference type="EMBL" id="FPJG01000006">
    <property type="protein sequence ID" value="SFW78162.1"/>
    <property type="molecule type" value="Genomic_DNA"/>
</dbReference>
<dbReference type="RefSeq" id="WP_072478081.1">
    <property type="nucleotide sequence ID" value="NZ_FPJG01000006.1"/>
</dbReference>
<sequence>MVDYGALVASAVLYAVGIVAQSVAARRARTRPGAGLGLLARLAGDPLYLAGFAGQAGGFAFAFFARASLPLYLVQTASSSAIGLATVFGVLVLGWRVRAAEAVTLVLLAAGLVVLAGSSATSVATALPPAGVAALAVVVLGTGLAMIPAGRAGSYLPAAILSGVAFAVVAVAGRTLAHLDLLTLPGQPLTWLMLAAAVLGQAAMAVALQRGPAAAVVASADATTIVLASVTGITLLGDRVLGGHVEWVALGLAIVVSGVLVLGAQSRATAAA</sequence>
<protein>
    <submittedName>
        <fullName evidence="2">Uncharacterized protein</fullName>
    </submittedName>
</protein>
<keyword evidence="1" id="KW-0472">Membrane</keyword>
<reference evidence="3" key="1">
    <citation type="submission" date="2016-11" db="EMBL/GenBank/DDBJ databases">
        <authorList>
            <person name="Varghese N."/>
            <person name="Submissions S."/>
        </authorList>
    </citation>
    <scope>NUCLEOTIDE SEQUENCE [LARGE SCALE GENOMIC DNA]</scope>
    <source>
        <strain evidence="3">DSM 44671</strain>
    </source>
</reference>
<evidence type="ECO:0000256" key="1">
    <source>
        <dbReference type="SAM" id="Phobius"/>
    </source>
</evidence>
<evidence type="ECO:0000313" key="3">
    <source>
        <dbReference type="Proteomes" id="UP000182740"/>
    </source>
</evidence>
<keyword evidence="1" id="KW-1133">Transmembrane helix</keyword>
<keyword evidence="3" id="KW-1185">Reference proteome</keyword>
<accession>A0A1K1S1Y4</accession>
<name>A0A1K1S1Y4_9PSEU</name>
<organism evidence="2 3">
    <name type="scientific">Amycolatopsis australiensis</name>
    <dbReference type="NCBI Taxonomy" id="546364"/>
    <lineage>
        <taxon>Bacteria</taxon>
        <taxon>Bacillati</taxon>
        <taxon>Actinomycetota</taxon>
        <taxon>Actinomycetes</taxon>
        <taxon>Pseudonocardiales</taxon>
        <taxon>Pseudonocardiaceae</taxon>
        <taxon>Amycolatopsis</taxon>
    </lineage>
</organism>
<feature type="transmembrane region" description="Helical" evidence="1">
    <location>
        <begin position="154"/>
        <end position="177"/>
    </location>
</feature>
<dbReference type="PANTHER" id="PTHR40761:SF1">
    <property type="entry name" value="CONSERVED INTEGRAL MEMBRANE ALANINE VALINE AND LEUCINE RICH PROTEIN-RELATED"/>
    <property type="match status" value="1"/>
</dbReference>
<feature type="transmembrane region" description="Helical" evidence="1">
    <location>
        <begin position="189"/>
        <end position="208"/>
    </location>
</feature>
<dbReference type="STRING" id="546364.SAMN04489730_4457"/>
<feature type="transmembrane region" description="Helical" evidence="1">
    <location>
        <begin position="46"/>
        <end position="65"/>
    </location>
</feature>
<gene>
    <name evidence="2" type="ORF">SAMN04489730_4457</name>
</gene>